<feature type="transmembrane region" description="Helical" evidence="1">
    <location>
        <begin position="136"/>
        <end position="157"/>
    </location>
</feature>
<dbReference type="RefSeq" id="WP_012845263.1">
    <property type="nucleotide sequence ID" value="NC_013501.1"/>
</dbReference>
<keyword evidence="3" id="KW-1185">Reference proteome</keyword>
<gene>
    <name evidence="2" type="ordered locus">Rmar_2784</name>
</gene>
<dbReference type="eggNOG" id="COG3182">
    <property type="taxonomic scope" value="Bacteria"/>
</dbReference>
<evidence type="ECO:0000313" key="2">
    <source>
        <dbReference type="EMBL" id="ACY49653.1"/>
    </source>
</evidence>
<dbReference type="KEGG" id="rmr:Rmar_2784"/>
<dbReference type="Proteomes" id="UP000002221">
    <property type="component" value="Chromosome"/>
</dbReference>
<keyword evidence="1" id="KW-0812">Transmembrane</keyword>
<dbReference type="PANTHER" id="PTHR34219">
    <property type="entry name" value="IRON-REGULATED INNER MEMBRANE PROTEIN-RELATED"/>
    <property type="match status" value="1"/>
</dbReference>
<keyword evidence="1" id="KW-0472">Membrane</keyword>
<organism evidence="2 3">
    <name type="scientific">Rhodothermus marinus (strain ATCC 43812 / DSM 4252 / R-10)</name>
    <name type="common">Rhodothermus obamensis</name>
    <dbReference type="NCBI Taxonomy" id="518766"/>
    <lineage>
        <taxon>Bacteria</taxon>
        <taxon>Pseudomonadati</taxon>
        <taxon>Rhodothermota</taxon>
        <taxon>Rhodothermia</taxon>
        <taxon>Rhodothermales</taxon>
        <taxon>Rhodothermaceae</taxon>
        <taxon>Rhodothermus</taxon>
    </lineage>
</organism>
<dbReference type="Pfam" id="PF03929">
    <property type="entry name" value="PepSY_TM"/>
    <property type="match status" value="1"/>
</dbReference>
<reference evidence="2 3" key="1">
    <citation type="journal article" date="2009" name="Stand. Genomic Sci.">
        <title>Complete genome sequence of Rhodothermus marinus type strain (R-10).</title>
        <authorList>
            <person name="Nolan M."/>
            <person name="Tindall B.J."/>
            <person name="Pomrenke H."/>
            <person name="Lapidus A."/>
            <person name="Copeland A."/>
            <person name="Glavina Del Rio T."/>
            <person name="Lucas S."/>
            <person name="Chen F."/>
            <person name="Tice H."/>
            <person name="Cheng J.F."/>
            <person name="Saunders E."/>
            <person name="Han C."/>
            <person name="Bruce D."/>
            <person name="Goodwin L."/>
            <person name="Chain P."/>
            <person name="Pitluck S."/>
            <person name="Ovchinikova G."/>
            <person name="Pati A."/>
            <person name="Ivanova N."/>
            <person name="Mavromatis K."/>
            <person name="Chen A."/>
            <person name="Palaniappan K."/>
            <person name="Land M."/>
            <person name="Hauser L."/>
            <person name="Chang Y.J."/>
            <person name="Jeffries C.D."/>
            <person name="Brettin T."/>
            <person name="Goker M."/>
            <person name="Bristow J."/>
            <person name="Eisen J.A."/>
            <person name="Markowitz V."/>
            <person name="Hugenholtz P."/>
            <person name="Kyrpides N.C."/>
            <person name="Klenk H.P."/>
            <person name="Detter J.C."/>
        </authorList>
    </citation>
    <scope>NUCLEOTIDE SEQUENCE [LARGE SCALE GENOMIC DNA]</scope>
    <source>
        <strain evidence="3">ATCC 43812 / DSM 4252 / R-10</strain>
    </source>
</reference>
<dbReference type="EMBL" id="CP001807">
    <property type="protein sequence ID" value="ACY49653.1"/>
    <property type="molecule type" value="Genomic_DNA"/>
</dbReference>
<dbReference type="InterPro" id="IPR005625">
    <property type="entry name" value="PepSY-ass_TM"/>
</dbReference>
<evidence type="ECO:0000256" key="1">
    <source>
        <dbReference type="SAM" id="Phobius"/>
    </source>
</evidence>
<dbReference type="HOGENOM" id="CLU_031962_2_0_10"/>
<sequence length="371" mass="42113">MRWRTLFLKLHLYLGLATGLVLVVVCLTGALLAFEEELEVWLHPERHWVVPREARLPLDALMQRVQAQLPEVELSSVTVHADPRRSVVLGGGRGGPVVYADPYTGQVLDHFRRQDTFFFQVMALHRWLLVRPVGKWIVGVSTLLFLIILISGVVLWWPRNRKQLRKRTRVAFRRGWKRLNHDLHVSVGIYVALLLFIMGLTGLAWSFEWVNDAIYRITGTRPERLTPPEVMADTSQAYPLERALQAAMHYDSTAVFYSVSRPRPGQAVAVRLLPADAPHSRAFTTLFVDPASGAVLQAQPFAARNRGDQVRSWFYALHVGAFGGWPVRLIWFVASLLGATFPVTGFLIWWHKRRKSKRSRSMAPASTASIS</sequence>
<feature type="transmembrane region" description="Helical" evidence="1">
    <location>
        <begin position="12"/>
        <end position="34"/>
    </location>
</feature>
<feature type="transmembrane region" description="Helical" evidence="1">
    <location>
        <begin position="329"/>
        <end position="350"/>
    </location>
</feature>
<dbReference type="OrthoDB" id="111691at2"/>
<dbReference type="AlphaFoldDB" id="D0MH64"/>
<feature type="transmembrane region" description="Helical" evidence="1">
    <location>
        <begin position="183"/>
        <end position="205"/>
    </location>
</feature>
<evidence type="ECO:0000313" key="3">
    <source>
        <dbReference type="Proteomes" id="UP000002221"/>
    </source>
</evidence>
<protein>
    <submittedName>
        <fullName evidence="2">PepSY-associated TM helix domain protein</fullName>
    </submittedName>
</protein>
<name>D0MH64_RHOM4</name>
<keyword evidence="1" id="KW-1133">Transmembrane helix</keyword>
<dbReference type="STRING" id="518766.Rmar_2784"/>
<accession>D0MH64</accession>
<proteinExistence type="predicted"/>
<dbReference type="PANTHER" id="PTHR34219:SF3">
    <property type="entry name" value="BLL7967 PROTEIN"/>
    <property type="match status" value="1"/>
</dbReference>